<dbReference type="AlphaFoldDB" id="A0A8J5VQ17"/>
<dbReference type="Proteomes" id="UP000729402">
    <property type="component" value="Unassembled WGS sequence"/>
</dbReference>
<dbReference type="EMBL" id="JAAALK010000288">
    <property type="protein sequence ID" value="KAG8052204.1"/>
    <property type="molecule type" value="Genomic_DNA"/>
</dbReference>
<evidence type="ECO:0000313" key="2">
    <source>
        <dbReference type="Proteomes" id="UP000729402"/>
    </source>
</evidence>
<protein>
    <submittedName>
        <fullName evidence="1">Uncharacterized protein</fullName>
    </submittedName>
</protein>
<reference evidence="1" key="2">
    <citation type="submission" date="2021-02" db="EMBL/GenBank/DDBJ databases">
        <authorList>
            <person name="Kimball J.A."/>
            <person name="Haas M.W."/>
            <person name="Macchietto M."/>
            <person name="Kono T."/>
            <person name="Duquette J."/>
            <person name="Shao M."/>
        </authorList>
    </citation>
    <scope>NUCLEOTIDE SEQUENCE</scope>
    <source>
        <tissue evidence="1">Fresh leaf tissue</tissue>
    </source>
</reference>
<comment type="caution">
    <text evidence="1">The sequence shown here is derived from an EMBL/GenBank/DDBJ whole genome shotgun (WGS) entry which is preliminary data.</text>
</comment>
<evidence type="ECO:0000313" key="1">
    <source>
        <dbReference type="EMBL" id="KAG8052204.1"/>
    </source>
</evidence>
<keyword evidence="2" id="KW-1185">Reference proteome</keyword>
<organism evidence="1 2">
    <name type="scientific">Zizania palustris</name>
    <name type="common">Northern wild rice</name>
    <dbReference type="NCBI Taxonomy" id="103762"/>
    <lineage>
        <taxon>Eukaryota</taxon>
        <taxon>Viridiplantae</taxon>
        <taxon>Streptophyta</taxon>
        <taxon>Embryophyta</taxon>
        <taxon>Tracheophyta</taxon>
        <taxon>Spermatophyta</taxon>
        <taxon>Magnoliopsida</taxon>
        <taxon>Liliopsida</taxon>
        <taxon>Poales</taxon>
        <taxon>Poaceae</taxon>
        <taxon>BOP clade</taxon>
        <taxon>Oryzoideae</taxon>
        <taxon>Oryzeae</taxon>
        <taxon>Zizaniinae</taxon>
        <taxon>Zizania</taxon>
    </lineage>
</organism>
<gene>
    <name evidence="1" type="ORF">GUJ93_ZPchr0001g32865</name>
</gene>
<name>A0A8J5VQ17_ZIZPA</name>
<reference evidence="1" key="1">
    <citation type="journal article" date="2021" name="bioRxiv">
        <title>Whole Genome Assembly and Annotation of Northern Wild Rice, Zizania palustris L., Supports a Whole Genome Duplication in the Zizania Genus.</title>
        <authorList>
            <person name="Haas M."/>
            <person name="Kono T."/>
            <person name="Macchietto M."/>
            <person name="Millas R."/>
            <person name="McGilp L."/>
            <person name="Shao M."/>
            <person name="Duquette J."/>
            <person name="Hirsch C.N."/>
            <person name="Kimball J."/>
        </authorList>
    </citation>
    <scope>NUCLEOTIDE SEQUENCE</scope>
    <source>
        <tissue evidence="1">Fresh leaf tissue</tissue>
    </source>
</reference>
<accession>A0A8J5VQ17</accession>
<proteinExistence type="predicted"/>
<sequence>MEASSVPVMTFEAHDERGSKSAMLREQKLSVGNIIELSPSSIASGTCGRSNCHAGAPLCLGFMAPDISGLL</sequence>